<dbReference type="Pfam" id="PF06271">
    <property type="entry name" value="RDD"/>
    <property type="match status" value="1"/>
</dbReference>
<evidence type="ECO:0000259" key="6">
    <source>
        <dbReference type="Pfam" id="PF06271"/>
    </source>
</evidence>
<dbReference type="AlphaFoldDB" id="A0A9W6JRD6"/>
<evidence type="ECO:0000256" key="1">
    <source>
        <dbReference type="ARBA" id="ARBA00004141"/>
    </source>
</evidence>
<keyword evidence="3 5" id="KW-1133">Transmembrane helix</keyword>
<evidence type="ECO:0000256" key="5">
    <source>
        <dbReference type="SAM" id="Phobius"/>
    </source>
</evidence>
<evidence type="ECO:0000256" key="3">
    <source>
        <dbReference type="ARBA" id="ARBA00022989"/>
    </source>
</evidence>
<dbReference type="GO" id="GO:0016020">
    <property type="term" value="C:membrane"/>
    <property type="evidence" value="ECO:0007669"/>
    <property type="project" value="UniProtKB-SubCell"/>
</dbReference>
<keyword evidence="4 5" id="KW-0472">Membrane</keyword>
<dbReference type="Proteomes" id="UP001143309">
    <property type="component" value="Unassembled WGS sequence"/>
</dbReference>
<protein>
    <submittedName>
        <fullName evidence="7">Membrane protein</fullName>
    </submittedName>
</protein>
<dbReference type="InterPro" id="IPR010432">
    <property type="entry name" value="RDD"/>
</dbReference>
<evidence type="ECO:0000256" key="4">
    <source>
        <dbReference type="ARBA" id="ARBA00023136"/>
    </source>
</evidence>
<comment type="subcellular location">
    <subcellularLocation>
        <location evidence="1">Membrane</location>
        <topology evidence="1">Multi-pass membrane protein</topology>
    </subcellularLocation>
</comment>
<evidence type="ECO:0000313" key="7">
    <source>
        <dbReference type="EMBL" id="GLK80630.1"/>
    </source>
</evidence>
<evidence type="ECO:0000313" key="8">
    <source>
        <dbReference type="Proteomes" id="UP001143309"/>
    </source>
</evidence>
<reference evidence="7" key="2">
    <citation type="submission" date="2023-01" db="EMBL/GenBank/DDBJ databases">
        <authorList>
            <person name="Sun Q."/>
            <person name="Evtushenko L."/>
        </authorList>
    </citation>
    <scope>NUCLEOTIDE SEQUENCE</scope>
    <source>
        <strain evidence="7">VKM B-2748</strain>
    </source>
</reference>
<organism evidence="7 8">
    <name type="scientific">Methylopila turkensis</name>
    <dbReference type="NCBI Taxonomy" id="1437816"/>
    <lineage>
        <taxon>Bacteria</taxon>
        <taxon>Pseudomonadati</taxon>
        <taxon>Pseudomonadota</taxon>
        <taxon>Alphaproteobacteria</taxon>
        <taxon>Hyphomicrobiales</taxon>
        <taxon>Methylopilaceae</taxon>
        <taxon>Methylopila</taxon>
    </lineage>
</organism>
<feature type="transmembrane region" description="Helical" evidence="5">
    <location>
        <begin position="34"/>
        <end position="61"/>
    </location>
</feature>
<accession>A0A9W6JRD6</accession>
<name>A0A9W6JRD6_9HYPH</name>
<evidence type="ECO:0000256" key="2">
    <source>
        <dbReference type="ARBA" id="ARBA00022692"/>
    </source>
</evidence>
<feature type="transmembrane region" description="Helical" evidence="5">
    <location>
        <begin position="67"/>
        <end position="87"/>
    </location>
</feature>
<keyword evidence="8" id="KW-1185">Reference proteome</keyword>
<dbReference type="RefSeq" id="WP_271201121.1">
    <property type="nucleotide sequence ID" value="NZ_BSFL01000003.1"/>
</dbReference>
<comment type="caution">
    <text evidence="7">The sequence shown here is derived from an EMBL/GenBank/DDBJ whole genome shotgun (WGS) entry which is preliminary data.</text>
</comment>
<dbReference type="EMBL" id="BSFL01000003">
    <property type="protein sequence ID" value="GLK80630.1"/>
    <property type="molecule type" value="Genomic_DNA"/>
</dbReference>
<feature type="transmembrane region" description="Helical" evidence="5">
    <location>
        <begin position="113"/>
        <end position="140"/>
    </location>
</feature>
<gene>
    <name evidence="7" type="ORF">GCM10008174_23710</name>
</gene>
<keyword evidence="2 5" id="KW-0812">Transmembrane</keyword>
<proteinExistence type="predicted"/>
<reference evidence="7" key="1">
    <citation type="journal article" date="2014" name="Int. J. Syst. Evol. Microbiol.">
        <title>Complete genome sequence of Corynebacterium casei LMG S-19264T (=DSM 44701T), isolated from a smear-ripened cheese.</title>
        <authorList>
            <consortium name="US DOE Joint Genome Institute (JGI-PGF)"/>
            <person name="Walter F."/>
            <person name="Albersmeier A."/>
            <person name="Kalinowski J."/>
            <person name="Ruckert C."/>
        </authorList>
    </citation>
    <scope>NUCLEOTIDE SEQUENCE</scope>
    <source>
        <strain evidence="7">VKM B-2748</strain>
    </source>
</reference>
<sequence length="167" mass="18055">MTTSAPLQTADARPVAYEPLSDPRLYEGVLSRRVLAFCVDFAVVLTLTAAASVVIFFLGIVTLGLAWLLYGGVFPAMAILYSGATLGGDRAATWGMRLTGLTCRLQDGTRPGFMIAAAHVVFLYVSITFLTPFVLLVGLFTQRKQLLHDLVLSTLFVDRGRLEGRGV</sequence>
<feature type="domain" description="RDD" evidence="6">
    <location>
        <begin position="30"/>
        <end position="151"/>
    </location>
</feature>